<dbReference type="GO" id="GO:0005524">
    <property type="term" value="F:ATP binding"/>
    <property type="evidence" value="ECO:0007669"/>
    <property type="project" value="UniProtKB-KW"/>
</dbReference>
<dbReference type="HAMAP" id="MF_00185">
    <property type="entry name" value="IPP_trans"/>
    <property type="match status" value="1"/>
</dbReference>
<evidence type="ECO:0000313" key="11">
    <source>
        <dbReference type="EMBL" id="KXZ50970.1"/>
    </source>
</evidence>
<feature type="region of interest" description="Disordered" evidence="10">
    <location>
        <begin position="1"/>
        <end position="34"/>
    </location>
</feature>
<dbReference type="EC" id="2.5.1.75" evidence="3"/>
<dbReference type="PANTHER" id="PTHR11088">
    <property type="entry name" value="TRNA DIMETHYLALLYLTRANSFERASE"/>
    <property type="match status" value="1"/>
</dbReference>
<keyword evidence="8" id="KW-0460">Magnesium</keyword>
<dbReference type="STRING" id="33097.A0A150GNQ6"/>
<gene>
    <name evidence="11" type="ORF">GPECTOR_14g213</name>
</gene>
<feature type="compositionally biased region" description="Low complexity" evidence="10">
    <location>
        <begin position="25"/>
        <end position="34"/>
    </location>
</feature>
<keyword evidence="5" id="KW-0819">tRNA processing</keyword>
<protein>
    <recommendedName>
        <fullName evidence="3">tRNA dimethylallyltransferase</fullName>
        <ecNumber evidence="3">2.5.1.75</ecNumber>
    </recommendedName>
</protein>
<sequence length="423" mass="43405">MEASLAADSARAAGGHLGPAPAPAPAAAGPADGAAGRRKPQVIILTGPTAVGKTAVSLLLAERLSGRGEGATPAAEDAEGGADGSPAGGGWRCEVISADSVQVYRGLDVGSDKLPVAERRGIPHHLIDVRGVAEDFSAGEFFECARPVAEDIVQASRALRGGGGRGSTPLVVGGTGLYLRWFVVGKGGAPRATPEALRAVQQAMQGAWAEAEVAKRARTAEAAAGAAAAEAEPAGEEGKAAMAERGAAAGAAGAEAADPGGLTEAEKWDAAAALLLKWGDEAAYARCFFLHRPRLALYDRIATRVEEMVVGGGLLEEAAGLLREGLAPGQNMAAKAIGYRQAMEWLVAARSSGRPVGLSDLAALHGSICQATHKLVRAQMTWFRDDPMYKWIDVDGRDPRDVVEEIRGRAGQAAARGWGRGPP</sequence>
<keyword evidence="7" id="KW-0067">ATP-binding</keyword>
<dbReference type="SUPFAM" id="SSF52540">
    <property type="entry name" value="P-loop containing nucleoside triphosphate hydrolases"/>
    <property type="match status" value="1"/>
</dbReference>
<dbReference type="InterPro" id="IPR039657">
    <property type="entry name" value="Dimethylallyltransferase"/>
</dbReference>
<evidence type="ECO:0000256" key="5">
    <source>
        <dbReference type="ARBA" id="ARBA00022694"/>
    </source>
</evidence>
<evidence type="ECO:0000256" key="2">
    <source>
        <dbReference type="ARBA" id="ARBA00005842"/>
    </source>
</evidence>
<dbReference type="GO" id="GO:0006400">
    <property type="term" value="P:tRNA modification"/>
    <property type="evidence" value="ECO:0007669"/>
    <property type="project" value="TreeGrafter"/>
</dbReference>
<keyword evidence="6" id="KW-0547">Nucleotide-binding</keyword>
<evidence type="ECO:0000256" key="7">
    <source>
        <dbReference type="ARBA" id="ARBA00022840"/>
    </source>
</evidence>
<comment type="caution">
    <text evidence="11">The sequence shown here is derived from an EMBL/GenBank/DDBJ whole genome shotgun (WGS) entry which is preliminary data.</text>
</comment>
<comment type="similarity">
    <text evidence="2">Belongs to the IPP transferase family.</text>
</comment>
<evidence type="ECO:0000313" key="12">
    <source>
        <dbReference type="Proteomes" id="UP000075714"/>
    </source>
</evidence>
<dbReference type="EMBL" id="LSYV01000015">
    <property type="protein sequence ID" value="KXZ50970.1"/>
    <property type="molecule type" value="Genomic_DNA"/>
</dbReference>
<comment type="cofactor">
    <cofactor evidence="1">
        <name>Mg(2+)</name>
        <dbReference type="ChEBI" id="CHEBI:18420"/>
    </cofactor>
</comment>
<reference evidence="12" key="1">
    <citation type="journal article" date="2016" name="Nat. Commun.">
        <title>The Gonium pectorale genome demonstrates co-option of cell cycle regulation during the evolution of multicellularity.</title>
        <authorList>
            <person name="Hanschen E.R."/>
            <person name="Marriage T.N."/>
            <person name="Ferris P.J."/>
            <person name="Hamaji T."/>
            <person name="Toyoda A."/>
            <person name="Fujiyama A."/>
            <person name="Neme R."/>
            <person name="Noguchi H."/>
            <person name="Minakuchi Y."/>
            <person name="Suzuki M."/>
            <person name="Kawai-Toyooka H."/>
            <person name="Smith D.R."/>
            <person name="Sparks H."/>
            <person name="Anderson J."/>
            <person name="Bakaric R."/>
            <person name="Luria V."/>
            <person name="Karger A."/>
            <person name="Kirschner M.W."/>
            <person name="Durand P.M."/>
            <person name="Michod R.E."/>
            <person name="Nozaki H."/>
            <person name="Olson B.J."/>
        </authorList>
    </citation>
    <scope>NUCLEOTIDE SEQUENCE [LARGE SCALE GENOMIC DNA]</scope>
    <source>
        <strain evidence="12">NIES-2863</strain>
    </source>
</reference>
<evidence type="ECO:0000256" key="1">
    <source>
        <dbReference type="ARBA" id="ARBA00001946"/>
    </source>
</evidence>
<dbReference type="Proteomes" id="UP000075714">
    <property type="component" value="Unassembled WGS sequence"/>
</dbReference>
<dbReference type="GO" id="GO:0009691">
    <property type="term" value="P:cytokinin biosynthetic process"/>
    <property type="evidence" value="ECO:0007669"/>
    <property type="project" value="TreeGrafter"/>
</dbReference>
<accession>A0A150GNQ6</accession>
<dbReference type="Gene3D" id="3.40.50.300">
    <property type="entry name" value="P-loop containing nucleotide triphosphate hydrolases"/>
    <property type="match status" value="2"/>
</dbReference>
<keyword evidence="12" id="KW-1185">Reference proteome</keyword>
<name>A0A150GNQ6_GONPE</name>
<evidence type="ECO:0000256" key="9">
    <source>
        <dbReference type="ARBA" id="ARBA00049563"/>
    </source>
</evidence>
<dbReference type="InterPro" id="IPR027417">
    <property type="entry name" value="P-loop_NTPase"/>
</dbReference>
<organism evidence="11 12">
    <name type="scientific">Gonium pectorale</name>
    <name type="common">Green alga</name>
    <dbReference type="NCBI Taxonomy" id="33097"/>
    <lineage>
        <taxon>Eukaryota</taxon>
        <taxon>Viridiplantae</taxon>
        <taxon>Chlorophyta</taxon>
        <taxon>core chlorophytes</taxon>
        <taxon>Chlorophyceae</taxon>
        <taxon>CS clade</taxon>
        <taxon>Chlamydomonadales</taxon>
        <taxon>Volvocaceae</taxon>
        <taxon>Gonium</taxon>
    </lineage>
</organism>
<comment type="catalytic activity">
    <reaction evidence="9">
        <text>adenosine(37) in tRNA + dimethylallyl diphosphate = N(6)-dimethylallyladenosine(37) in tRNA + diphosphate</text>
        <dbReference type="Rhea" id="RHEA:26482"/>
        <dbReference type="Rhea" id="RHEA-COMP:10162"/>
        <dbReference type="Rhea" id="RHEA-COMP:10375"/>
        <dbReference type="ChEBI" id="CHEBI:33019"/>
        <dbReference type="ChEBI" id="CHEBI:57623"/>
        <dbReference type="ChEBI" id="CHEBI:74411"/>
        <dbReference type="ChEBI" id="CHEBI:74415"/>
        <dbReference type="EC" id="2.5.1.75"/>
    </reaction>
</comment>
<dbReference type="GO" id="GO:0052381">
    <property type="term" value="F:tRNA dimethylallyltransferase activity"/>
    <property type="evidence" value="ECO:0007669"/>
    <property type="project" value="UniProtKB-EC"/>
</dbReference>
<dbReference type="OrthoDB" id="775260at2759"/>
<evidence type="ECO:0000256" key="10">
    <source>
        <dbReference type="SAM" id="MobiDB-lite"/>
    </source>
</evidence>
<dbReference type="InterPro" id="IPR018022">
    <property type="entry name" value="IPT"/>
</dbReference>
<evidence type="ECO:0000256" key="3">
    <source>
        <dbReference type="ARBA" id="ARBA00012665"/>
    </source>
</evidence>
<feature type="compositionally biased region" description="Low complexity" evidence="10">
    <location>
        <begin position="1"/>
        <end position="14"/>
    </location>
</feature>
<evidence type="ECO:0000256" key="4">
    <source>
        <dbReference type="ARBA" id="ARBA00022679"/>
    </source>
</evidence>
<dbReference type="PANTHER" id="PTHR11088:SF60">
    <property type="entry name" value="TRNA DIMETHYLALLYLTRANSFERASE"/>
    <property type="match status" value="1"/>
</dbReference>
<dbReference type="AlphaFoldDB" id="A0A150GNQ6"/>
<keyword evidence="4" id="KW-0808">Transferase</keyword>
<evidence type="ECO:0000256" key="6">
    <source>
        <dbReference type="ARBA" id="ARBA00022741"/>
    </source>
</evidence>
<dbReference type="Pfam" id="PF01715">
    <property type="entry name" value="IPPT"/>
    <property type="match status" value="2"/>
</dbReference>
<evidence type="ECO:0000256" key="8">
    <source>
        <dbReference type="ARBA" id="ARBA00022842"/>
    </source>
</evidence>
<proteinExistence type="inferred from homology"/>